<evidence type="ECO:0000256" key="4">
    <source>
        <dbReference type="HAMAP-Rule" id="MF_00724"/>
    </source>
</evidence>
<dbReference type="GO" id="GO:0003774">
    <property type="term" value="F:cytoskeletal motor activity"/>
    <property type="evidence" value="ECO:0007669"/>
    <property type="project" value="InterPro"/>
</dbReference>
<dbReference type="Proteomes" id="UP000317078">
    <property type="component" value="Unassembled WGS sequence"/>
</dbReference>
<dbReference type="PANTHER" id="PTHR34653:SF1">
    <property type="entry name" value="FLAGELLAR HOOK-BASAL BODY COMPLEX PROTEIN FLIE"/>
    <property type="match status" value="1"/>
</dbReference>
<accession>A0A502GIF7</accession>
<dbReference type="GO" id="GO:0005198">
    <property type="term" value="F:structural molecule activity"/>
    <property type="evidence" value="ECO:0007669"/>
    <property type="project" value="InterPro"/>
</dbReference>
<keyword evidence="5" id="KW-0966">Cell projection</keyword>
<dbReference type="PRINTS" id="PR01006">
    <property type="entry name" value="FLGHOOKFLIE"/>
</dbReference>
<sequence>MPAPIGAAAAVAAYRGAAATPAAGGGEGFGGVLQRAIEGAVDAGRKADAASAGALTGQVGVTETVLAVTRAEMALQTAVAVRDRVVSAYQEVMRMPI</sequence>
<dbReference type="GO" id="GO:0071973">
    <property type="term" value="P:bacterial-type flagellum-dependent cell motility"/>
    <property type="evidence" value="ECO:0007669"/>
    <property type="project" value="InterPro"/>
</dbReference>
<dbReference type="InterPro" id="IPR001624">
    <property type="entry name" value="FliE"/>
</dbReference>
<dbReference type="HAMAP" id="MF_00724">
    <property type="entry name" value="FliE"/>
    <property type="match status" value="1"/>
</dbReference>
<evidence type="ECO:0000313" key="6">
    <source>
        <dbReference type="Proteomes" id="UP000317078"/>
    </source>
</evidence>
<reference evidence="5 6" key="1">
    <citation type="journal article" date="2019" name="Environ. Microbiol.">
        <title>Species interactions and distinct microbial communities in high Arctic permafrost affected cryosols are associated with the CH4 and CO2 gas fluxes.</title>
        <authorList>
            <person name="Altshuler I."/>
            <person name="Hamel J."/>
            <person name="Turney S."/>
            <person name="Magnuson E."/>
            <person name="Levesque R."/>
            <person name="Greer C."/>
            <person name="Whyte L.G."/>
        </authorList>
    </citation>
    <scope>NUCLEOTIDE SEQUENCE [LARGE SCALE GENOMIC DNA]</scope>
    <source>
        <strain evidence="5 6">S9.3B</strain>
    </source>
</reference>
<evidence type="ECO:0000313" key="5">
    <source>
        <dbReference type="EMBL" id="TPG61352.1"/>
    </source>
</evidence>
<evidence type="ECO:0000256" key="1">
    <source>
        <dbReference type="ARBA" id="ARBA00004117"/>
    </source>
</evidence>
<gene>
    <name evidence="4" type="primary">fliE</name>
    <name evidence="5" type="ORF">EAH89_02035</name>
</gene>
<dbReference type="OrthoDB" id="8481852at2"/>
<comment type="subcellular location">
    <subcellularLocation>
        <location evidence="1 4">Bacterial flagellum basal body</location>
    </subcellularLocation>
</comment>
<protein>
    <recommendedName>
        <fullName evidence="4">Flagellar hook-basal body complex protein FliE</fullName>
    </recommendedName>
</protein>
<dbReference type="Pfam" id="PF02049">
    <property type="entry name" value="FliE"/>
    <property type="match status" value="1"/>
</dbReference>
<comment type="similarity">
    <text evidence="2 4">Belongs to the FliE family.</text>
</comment>
<dbReference type="EMBL" id="RCZP01000001">
    <property type="protein sequence ID" value="TPG61352.1"/>
    <property type="molecule type" value="Genomic_DNA"/>
</dbReference>
<evidence type="ECO:0000256" key="3">
    <source>
        <dbReference type="ARBA" id="ARBA00023143"/>
    </source>
</evidence>
<name>A0A502GIF7_9PROT</name>
<keyword evidence="5" id="KW-0969">Cilium</keyword>
<keyword evidence="5" id="KW-0282">Flagellum</keyword>
<dbReference type="AlphaFoldDB" id="A0A502GIF7"/>
<dbReference type="PANTHER" id="PTHR34653">
    <property type="match status" value="1"/>
</dbReference>
<evidence type="ECO:0000256" key="2">
    <source>
        <dbReference type="ARBA" id="ARBA00009272"/>
    </source>
</evidence>
<keyword evidence="6" id="KW-1185">Reference proteome</keyword>
<dbReference type="GO" id="GO:0009425">
    <property type="term" value="C:bacterial-type flagellum basal body"/>
    <property type="evidence" value="ECO:0007669"/>
    <property type="project" value="UniProtKB-SubCell"/>
</dbReference>
<keyword evidence="3 4" id="KW-0975">Bacterial flagellum</keyword>
<dbReference type="RefSeq" id="WP_140881079.1">
    <property type="nucleotide sequence ID" value="NZ_RCZP01000001.1"/>
</dbReference>
<proteinExistence type="inferred from homology"/>
<comment type="caution">
    <text evidence="5">The sequence shown here is derived from an EMBL/GenBank/DDBJ whole genome shotgun (WGS) entry which is preliminary data.</text>
</comment>
<organism evidence="5 6">
    <name type="scientific">Muricoccus nepalensis</name>
    <dbReference type="NCBI Taxonomy" id="1854500"/>
    <lineage>
        <taxon>Bacteria</taxon>
        <taxon>Pseudomonadati</taxon>
        <taxon>Pseudomonadota</taxon>
        <taxon>Alphaproteobacteria</taxon>
        <taxon>Acetobacterales</taxon>
        <taxon>Roseomonadaceae</taxon>
        <taxon>Muricoccus</taxon>
    </lineage>
</organism>